<evidence type="ECO:0000313" key="1">
    <source>
        <dbReference type="EMBL" id="SDG54835.1"/>
    </source>
</evidence>
<dbReference type="AlphaFoldDB" id="A0A1G7V4M8"/>
<name>A0A1G7V4M8_9BACT</name>
<organism evidence="1 2">
    <name type="scientific">Prevotella communis</name>
    <dbReference type="NCBI Taxonomy" id="2913614"/>
    <lineage>
        <taxon>Bacteria</taxon>
        <taxon>Pseudomonadati</taxon>
        <taxon>Bacteroidota</taxon>
        <taxon>Bacteroidia</taxon>
        <taxon>Bacteroidales</taxon>
        <taxon>Prevotellaceae</taxon>
        <taxon>Prevotella</taxon>
    </lineage>
</organism>
<proteinExistence type="predicted"/>
<keyword evidence="2" id="KW-1185">Reference proteome</keyword>
<evidence type="ECO:0000313" key="2">
    <source>
        <dbReference type="Proteomes" id="UP000198779"/>
    </source>
</evidence>
<dbReference type="Proteomes" id="UP000198779">
    <property type="component" value="Unassembled WGS sequence"/>
</dbReference>
<dbReference type="EMBL" id="FNCQ01000005">
    <property type="protein sequence ID" value="SDG54835.1"/>
    <property type="molecule type" value="Genomic_DNA"/>
</dbReference>
<protein>
    <submittedName>
        <fullName evidence="1">Uncharacterized protein</fullName>
    </submittedName>
</protein>
<accession>A0A1G7V4M8</accession>
<gene>
    <name evidence="1" type="ORF">SAMN04487901_10597</name>
</gene>
<reference evidence="2" key="1">
    <citation type="submission" date="2016-10" db="EMBL/GenBank/DDBJ databases">
        <authorList>
            <person name="Varghese N."/>
            <person name="Submissions S."/>
        </authorList>
    </citation>
    <scope>NUCLEOTIDE SEQUENCE [LARGE SCALE GENOMIC DNA]</scope>
    <source>
        <strain evidence="2">BP1-148</strain>
    </source>
</reference>
<sequence length="433" mass="48334">MVVMAVAVIGASAQENKYIVKTKGAKKTVVAASAEDPQTAKETEEPQDTLSRFFRHVSMCDWGEGMRFMVIPDKKDMVIKTFADAETGQMVSSLKLRHKIMVYQGHENTGGLHERVNFKCEDDGKAYYFEVPTASFDDYCFGKLGVPTLAYLGDVDAAIEFFKDKTLFTLASEYYVDTELDGDGYKTITDVKPGTEVKVVAVGVGTRNFPVKIIVADESGREFYQNVAISKTNSGMRDEEFEISNMKFHTFRGAFELPADNMAASSAYKKYIGKEVYTLYASVFTDQNGKPTKAARLSTFRIKDVRAQRGTHYVKMTLRGLGSGKTYTKEVTFVSQDVSGDIAGTHEDLYDNLFAEGNPLDIPGVKKEHMVDIQKGVARPGFTEAEVLLALGEPSSRREVDDKTYTMEYKSVNQRYACVFMDKKTKKVKSVKH</sequence>